<evidence type="ECO:0000313" key="2">
    <source>
        <dbReference type="EMBL" id="KAI5079858.1"/>
    </source>
</evidence>
<dbReference type="EMBL" id="JABFUD020000005">
    <property type="protein sequence ID" value="KAI5079858.1"/>
    <property type="molecule type" value="Genomic_DNA"/>
</dbReference>
<dbReference type="OrthoDB" id="1923554at2759"/>
<name>A0A9D4V557_ADICA</name>
<dbReference type="Proteomes" id="UP000886520">
    <property type="component" value="Chromosome 5"/>
</dbReference>
<gene>
    <name evidence="2" type="ORF">GOP47_0005337</name>
</gene>
<evidence type="ECO:0000313" key="3">
    <source>
        <dbReference type="Proteomes" id="UP000886520"/>
    </source>
</evidence>
<keyword evidence="1" id="KW-1133">Transmembrane helix</keyword>
<dbReference type="AlphaFoldDB" id="A0A9D4V557"/>
<evidence type="ECO:0000256" key="1">
    <source>
        <dbReference type="SAM" id="Phobius"/>
    </source>
</evidence>
<reference evidence="2 3" key="1">
    <citation type="submission" date="2021-01" db="EMBL/GenBank/DDBJ databases">
        <title>Adiantum capillus-veneris genome.</title>
        <authorList>
            <person name="Fang Y."/>
            <person name="Liao Q."/>
        </authorList>
    </citation>
    <scope>NUCLEOTIDE SEQUENCE [LARGE SCALE GENOMIC DNA]</scope>
    <source>
        <strain evidence="2">H3</strain>
        <tissue evidence="2">Leaf</tissue>
    </source>
</reference>
<feature type="transmembrane region" description="Helical" evidence="1">
    <location>
        <begin position="76"/>
        <end position="96"/>
    </location>
</feature>
<accession>A0A9D4V557</accession>
<feature type="transmembrane region" description="Helical" evidence="1">
    <location>
        <begin position="188"/>
        <end position="211"/>
    </location>
</feature>
<feature type="non-terminal residue" evidence="2">
    <location>
        <position position="227"/>
    </location>
</feature>
<sequence length="227" mass="25310">MVGRRWGGGTWAAASIGISAGLYLMDVGTNISTLRSYYQYEYECPNAPLASQALVDDPICHAIRSSFTLHNIPTQFWECFTVFVVAHIAYPLIFWLHPVPHPFPLVFFLPLIHLYRLLKLLSHTLSCKSIKKLQEGQGECNSLYNALGASLESIPQLLIQFHIAMKLGQYIKGSTDLSMQAQRIPTNLLLSLVVSLASGTYGATMAVLFLMEEQMTMLRKICLAITI</sequence>
<comment type="caution">
    <text evidence="2">The sequence shown here is derived from an EMBL/GenBank/DDBJ whole genome shotgun (WGS) entry which is preliminary data.</text>
</comment>
<organism evidence="2 3">
    <name type="scientific">Adiantum capillus-veneris</name>
    <name type="common">Maidenhair fern</name>
    <dbReference type="NCBI Taxonomy" id="13818"/>
    <lineage>
        <taxon>Eukaryota</taxon>
        <taxon>Viridiplantae</taxon>
        <taxon>Streptophyta</taxon>
        <taxon>Embryophyta</taxon>
        <taxon>Tracheophyta</taxon>
        <taxon>Polypodiopsida</taxon>
        <taxon>Polypodiidae</taxon>
        <taxon>Polypodiales</taxon>
        <taxon>Pteridineae</taxon>
        <taxon>Pteridaceae</taxon>
        <taxon>Vittarioideae</taxon>
        <taxon>Adiantum</taxon>
    </lineage>
</organism>
<keyword evidence="1" id="KW-0812">Transmembrane</keyword>
<protein>
    <submittedName>
        <fullName evidence="2">Uncharacterized protein</fullName>
    </submittedName>
</protein>
<feature type="transmembrane region" description="Helical" evidence="1">
    <location>
        <begin position="6"/>
        <end position="25"/>
    </location>
</feature>
<keyword evidence="3" id="KW-1185">Reference proteome</keyword>
<keyword evidence="1" id="KW-0472">Membrane</keyword>
<proteinExistence type="predicted"/>